<protein>
    <recommendedName>
        <fullName evidence="3">Protein kinase domain-containing protein</fullName>
    </recommendedName>
</protein>
<dbReference type="InterPro" id="IPR011009">
    <property type="entry name" value="Kinase-like_dom_sf"/>
</dbReference>
<evidence type="ECO:0008006" key="3">
    <source>
        <dbReference type="Google" id="ProtNLM"/>
    </source>
</evidence>
<name>A0AA40K8K7_9PEZI</name>
<keyword evidence="2" id="KW-1185">Reference proteome</keyword>
<evidence type="ECO:0000313" key="2">
    <source>
        <dbReference type="Proteomes" id="UP001172155"/>
    </source>
</evidence>
<proteinExistence type="predicted"/>
<comment type="caution">
    <text evidence="1">The sequence shown here is derived from an EMBL/GenBank/DDBJ whole genome shotgun (WGS) entry which is preliminary data.</text>
</comment>
<gene>
    <name evidence="1" type="ORF">B0T18DRAFT_461954</name>
</gene>
<sequence>MVSRHLARLLGRSPDGLLVFEKIARPWPILAGCSTLDVYKTWRLHLIDALVCLHSLSIVHRDPRIDNFLFADEGRRLVVCDLGSHWGQRAALEIAFAGGLDAGWMFHSDMYDIRNCIRASSTPTPPSQIRLIDPSRLPCRPSSTLACAECPASVRPW</sequence>
<evidence type="ECO:0000313" key="1">
    <source>
        <dbReference type="EMBL" id="KAK0750014.1"/>
    </source>
</evidence>
<dbReference type="AlphaFoldDB" id="A0AA40K8K7"/>
<dbReference type="Proteomes" id="UP001172155">
    <property type="component" value="Unassembled WGS sequence"/>
</dbReference>
<reference evidence="1" key="1">
    <citation type="submission" date="2023-06" db="EMBL/GenBank/DDBJ databases">
        <title>Genome-scale phylogeny and comparative genomics of the fungal order Sordariales.</title>
        <authorList>
            <consortium name="Lawrence Berkeley National Laboratory"/>
            <person name="Hensen N."/>
            <person name="Bonometti L."/>
            <person name="Westerberg I."/>
            <person name="Brannstrom I.O."/>
            <person name="Guillou S."/>
            <person name="Cros-Aarteil S."/>
            <person name="Calhoun S."/>
            <person name="Haridas S."/>
            <person name="Kuo A."/>
            <person name="Mondo S."/>
            <person name="Pangilinan J."/>
            <person name="Riley R."/>
            <person name="LaButti K."/>
            <person name="Andreopoulos B."/>
            <person name="Lipzen A."/>
            <person name="Chen C."/>
            <person name="Yanf M."/>
            <person name="Daum C."/>
            <person name="Ng V."/>
            <person name="Clum A."/>
            <person name="Steindorff A."/>
            <person name="Ohm R."/>
            <person name="Martin F."/>
            <person name="Silar P."/>
            <person name="Natvig D."/>
            <person name="Lalanne C."/>
            <person name="Gautier V."/>
            <person name="Ament-velasquez S.L."/>
            <person name="Kruys A."/>
            <person name="Hutchinson M.I."/>
            <person name="Powell A.J."/>
            <person name="Barry K."/>
            <person name="Miller A.N."/>
            <person name="Grigoriev I.V."/>
            <person name="Debuchy R."/>
            <person name="Gladieux P."/>
            <person name="Thoren M.H."/>
            <person name="Johannesson H."/>
        </authorList>
    </citation>
    <scope>NUCLEOTIDE SEQUENCE</scope>
    <source>
        <strain evidence="1">SMH3187-1</strain>
    </source>
</reference>
<dbReference type="EMBL" id="JAUKUD010000003">
    <property type="protein sequence ID" value="KAK0750014.1"/>
    <property type="molecule type" value="Genomic_DNA"/>
</dbReference>
<dbReference type="Gene3D" id="1.10.510.10">
    <property type="entry name" value="Transferase(Phosphotransferase) domain 1"/>
    <property type="match status" value="1"/>
</dbReference>
<organism evidence="1 2">
    <name type="scientific">Schizothecium vesticola</name>
    <dbReference type="NCBI Taxonomy" id="314040"/>
    <lineage>
        <taxon>Eukaryota</taxon>
        <taxon>Fungi</taxon>
        <taxon>Dikarya</taxon>
        <taxon>Ascomycota</taxon>
        <taxon>Pezizomycotina</taxon>
        <taxon>Sordariomycetes</taxon>
        <taxon>Sordariomycetidae</taxon>
        <taxon>Sordariales</taxon>
        <taxon>Schizotheciaceae</taxon>
        <taxon>Schizothecium</taxon>
    </lineage>
</organism>
<accession>A0AA40K8K7</accession>
<dbReference type="SUPFAM" id="SSF56112">
    <property type="entry name" value="Protein kinase-like (PK-like)"/>
    <property type="match status" value="1"/>
</dbReference>